<evidence type="ECO:0000313" key="3">
    <source>
        <dbReference type="Proteomes" id="UP000006443"/>
    </source>
</evidence>
<organism evidence="2 3">
    <name type="scientific">Dethiobacter alkaliphilus AHT 1</name>
    <dbReference type="NCBI Taxonomy" id="555088"/>
    <lineage>
        <taxon>Bacteria</taxon>
        <taxon>Bacillati</taxon>
        <taxon>Bacillota</taxon>
        <taxon>Dethiobacteria</taxon>
        <taxon>Dethiobacterales</taxon>
        <taxon>Dethiobacteraceae</taxon>
        <taxon>Dethiobacter</taxon>
    </lineage>
</organism>
<sequence>MIKINLLPPEIVEERKRKAVHRKILSVVVAVVVALALGFGVLFAATLQVRNDIQALETERAAVEAEVATYQPYVQLQNQVNNKNELLQSAMGTQVKWRETLGSLGLHIPDNVWLNNVSLSMGDEEGTLLVRGETFDHPSTAGWITALSEMPGIADVRTSFSAEEGEEFVRFEMRAVVDAVELFDPLAERGE</sequence>
<evidence type="ECO:0000313" key="2">
    <source>
        <dbReference type="EMBL" id="EEG78353.1"/>
    </source>
</evidence>
<accession>C0GE59</accession>
<comment type="caution">
    <text evidence="2">The sequence shown here is derived from an EMBL/GenBank/DDBJ whole genome shotgun (WGS) entry which is preliminary data.</text>
</comment>
<dbReference type="RefSeq" id="WP_008515035.1">
    <property type="nucleotide sequence ID" value="NZ_ACJM01000003.1"/>
</dbReference>
<dbReference type="InterPro" id="IPR052534">
    <property type="entry name" value="Extracell_DNA_Util/SecSys_Comp"/>
</dbReference>
<dbReference type="OrthoDB" id="1787433at2"/>
<proteinExistence type="predicted"/>
<dbReference type="PANTHER" id="PTHR40278:SF1">
    <property type="entry name" value="DNA UTILIZATION PROTEIN HOFN"/>
    <property type="match status" value="1"/>
</dbReference>
<reference evidence="2 3" key="1">
    <citation type="submission" date="2009-02" db="EMBL/GenBank/DDBJ databases">
        <title>Sequencing of the draft genome and assembly of Dethiobacter alkaliphilus AHT 1.</title>
        <authorList>
            <consortium name="US DOE Joint Genome Institute (JGI-PGF)"/>
            <person name="Lucas S."/>
            <person name="Copeland A."/>
            <person name="Lapidus A."/>
            <person name="Glavina del Rio T."/>
            <person name="Dalin E."/>
            <person name="Tice H."/>
            <person name="Bruce D."/>
            <person name="Goodwin L."/>
            <person name="Pitluck S."/>
            <person name="Larimer F."/>
            <person name="Land M.L."/>
            <person name="Hauser L."/>
            <person name="Muyzer G."/>
        </authorList>
    </citation>
    <scope>NUCLEOTIDE SEQUENCE [LARGE SCALE GENOMIC DNA]</scope>
    <source>
        <strain evidence="2 3">AHT 1</strain>
    </source>
</reference>
<dbReference type="STRING" id="555088.DealDRAFT_0768"/>
<evidence type="ECO:0000256" key="1">
    <source>
        <dbReference type="SAM" id="Phobius"/>
    </source>
</evidence>
<gene>
    <name evidence="2" type="ORF">DealDRAFT_0768</name>
</gene>
<feature type="transmembrane region" description="Helical" evidence="1">
    <location>
        <begin position="24"/>
        <end position="45"/>
    </location>
</feature>
<keyword evidence="1" id="KW-0812">Transmembrane</keyword>
<protein>
    <submittedName>
        <fullName evidence="2">Fimbrial assembly family protein</fullName>
    </submittedName>
</protein>
<keyword evidence="3" id="KW-1185">Reference proteome</keyword>
<keyword evidence="1" id="KW-0472">Membrane</keyword>
<name>C0GE59_DETAL</name>
<dbReference type="eggNOG" id="COG3166">
    <property type="taxonomic scope" value="Bacteria"/>
</dbReference>
<dbReference type="PANTHER" id="PTHR40278">
    <property type="entry name" value="DNA UTILIZATION PROTEIN HOFN"/>
    <property type="match status" value="1"/>
</dbReference>
<dbReference type="EMBL" id="ACJM01000003">
    <property type="protein sequence ID" value="EEG78353.1"/>
    <property type="molecule type" value="Genomic_DNA"/>
</dbReference>
<keyword evidence="1" id="KW-1133">Transmembrane helix</keyword>
<dbReference type="Proteomes" id="UP000006443">
    <property type="component" value="Unassembled WGS sequence"/>
</dbReference>
<dbReference type="AlphaFoldDB" id="C0GE59"/>